<proteinExistence type="predicted"/>
<organism evidence="1 2">
    <name type="scientific">Capnocytophaga canimorsus</name>
    <dbReference type="NCBI Taxonomy" id="28188"/>
    <lineage>
        <taxon>Bacteria</taxon>
        <taxon>Pseudomonadati</taxon>
        <taxon>Bacteroidota</taxon>
        <taxon>Flavobacteriia</taxon>
        <taxon>Flavobacteriales</taxon>
        <taxon>Flavobacteriaceae</taxon>
        <taxon>Capnocytophaga</taxon>
    </lineage>
</organism>
<dbReference type="EMBL" id="CP022388">
    <property type="protein sequence ID" value="ATA91848.1"/>
    <property type="molecule type" value="Genomic_DNA"/>
</dbReference>
<accession>A0A250G695</accession>
<dbReference type="AlphaFoldDB" id="A0A250G695"/>
<evidence type="ECO:0000313" key="1">
    <source>
        <dbReference type="EMBL" id="ATA91848.1"/>
    </source>
</evidence>
<protein>
    <submittedName>
        <fullName evidence="1">Uncharacterized protein</fullName>
    </submittedName>
</protein>
<name>A0A250G695_9FLAO</name>
<dbReference type="Proteomes" id="UP000243136">
    <property type="component" value="Chromosome"/>
</dbReference>
<gene>
    <name evidence="1" type="ORF">CGC56_06500</name>
</gene>
<sequence length="188" mass="22588">MIFMKNKLLKIIILLTIVGWICLYYSQYKRNQIQKEEVQKLKLIERIVFTDNYRKKNGLPLINKNFVKEDSLYIYTKGIDSFIEVHYNKKNGDEKNIYKVSDSIFFTIKYANMHDSRILGIVFSNSKDYRNISFVDFFKLLKKHNKLSLSNNTLFYNEQIKEGKLNDTIVSYFEKEELKKLNTPYFNR</sequence>
<evidence type="ECO:0000313" key="2">
    <source>
        <dbReference type="Proteomes" id="UP000243136"/>
    </source>
</evidence>
<reference evidence="2" key="1">
    <citation type="submission" date="2017-06" db="EMBL/GenBank/DDBJ databases">
        <title>Capnocytophaga spp. assemblies.</title>
        <authorList>
            <person name="Gulvik C.A."/>
        </authorList>
    </citation>
    <scope>NUCLEOTIDE SEQUENCE [LARGE SCALE GENOMIC DNA]</scope>
    <source>
        <strain evidence="2">H5594</strain>
    </source>
</reference>